<dbReference type="Proteomes" id="UP000012174">
    <property type="component" value="Unassembled WGS sequence"/>
</dbReference>
<accession>M7SPD7</accession>
<proteinExistence type="predicted"/>
<dbReference type="HOGENOM" id="CLU_1695457_0_0_1"/>
<keyword evidence="2" id="KW-1185">Reference proteome</keyword>
<organism evidence="1 2">
    <name type="scientific">Eutypa lata (strain UCR-EL1)</name>
    <name type="common">Grapevine dieback disease fungus</name>
    <name type="synonym">Eutypa armeniacae</name>
    <dbReference type="NCBI Taxonomy" id="1287681"/>
    <lineage>
        <taxon>Eukaryota</taxon>
        <taxon>Fungi</taxon>
        <taxon>Dikarya</taxon>
        <taxon>Ascomycota</taxon>
        <taxon>Pezizomycotina</taxon>
        <taxon>Sordariomycetes</taxon>
        <taxon>Xylariomycetidae</taxon>
        <taxon>Xylariales</taxon>
        <taxon>Diatrypaceae</taxon>
        <taxon>Eutypa</taxon>
    </lineage>
</organism>
<gene>
    <name evidence="1" type="ORF">UCREL1_6941</name>
</gene>
<protein>
    <submittedName>
        <fullName evidence="1">Uncharacterized protein</fullName>
    </submittedName>
</protein>
<dbReference type="KEGG" id="ela:UCREL1_6941"/>
<evidence type="ECO:0000313" key="1">
    <source>
        <dbReference type="EMBL" id="EMR66082.1"/>
    </source>
</evidence>
<name>M7SPD7_EUTLA</name>
<dbReference type="AlphaFoldDB" id="M7SPD7"/>
<dbReference type="EMBL" id="KB706714">
    <property type="protein sequence ID" value="EMR66082.1"/>
    <property type="molecule type" value="Genomic_DNA"/>
</dbReference>
<reference evidence="2" key="1">
    <citation type="journal article" date="2013" name="Genome Announc.">
        <title>Draft genome sequence of the grapevine dieback fungus Eutypa lata UCR-EL1.</title>
        <authorList>
            <person name="Blanco-Ulate B."/>
            <person name="Rolshausen P.E."/>
            <person name="Cantu D."/>
        </authorList>
    </citation>
    <scope>NUCLEOTIDE SEQUENCE [LARGE SCALE GENOMIC DNA]</scope>
    <source>
        <strain evidence="2">UCR-EL1</strain>
    </source>
</reference>
<evidence type="ECO:0000313" key="2">
    <source>
        <dbReference type="Proteomes" id="UP000012174"/>
    </source>
</evidence>
<sequence length="155" mass="17479">MSDTIFSTVQRYKISGDFFDVSPTGCKFVIRNPDTAPAPHTAVKFQHHPHRCCCPSELKGWRVDHKIVFDKDFAAWICVLWPDGMRENPSKIGAADLKSRGMVFQSWLDTAFYIVGCKKALGFDVPCDGDDLPVVELVVHDGDDGEWYELRGVKE</sequence>